<evidence type="ECO:0000313" key="1">
    <source>
        <dbReference type="EMBL" id="MFC7245170.1"/>
    </source>
</evidence>
<evidence type="ECO:0000313" key="2">
    <source>
        <dbReference type="Proteomes" id="UP001596392"/>
    </source>
</evidence>
<dbReference type="RefSeq" id="WP_376808122.1">
    <property type="nucleotide sequence ID" value="NZ_JBHTAC010000023.1"/>
</dbReference>
<reference evidence="2" key="1">
    <citation type="journal article" date="2019" name="Int. J. Syst. Evol. Microbiol.">
        <title>The Global Catalogue of Microorganisms (GCM) 10K type strain sequencing project: providing services to taxonomists for standard genome sequencing and annotation.</title>
        <authorList>
            <consortium name="The Broad Institute Genomics Platform"/>
            <consortium name="The Broad Institute Genome Sequencing Center for Infectious Disease"/>
            <person name="Wu L."/>
            <person name="Ma J."/>
        </authorList>
    </citation>
    <scope>NUCLEOTIDE SEQUENCE [LARGE SCALE GENOMIC DNA]</scope>
    <source>
        <strain evidence="2">CGMCC 1.9106</strain>
    </source>
</reference>
<dbReference type="EMBL" id="JBHTAC010000023">
    <property type="protein sequence ID" value="MFC7245170.1"/>
    <property type="molecule type" value="Genomic_DNA"/>
</dbReference>
<comment type="caution">
    <text evidence="1">The sequence shown here is derived from an EMBL/GenBank/DDBJ whole genome shotgun (WGS) entry which is preliminary data.</text>
</comment>
<dbReference type="Proteomes" id="UP001596392">
    <property type="component" value="Unassembled WGS sequence"/>
</dbReference>
<evidence type="ECO:0008006" key="3">
    <source>
        <dbReference type="Google" id="ProtNLM"/>
    </source>
</evidence>
<protein>
    <recommendedName>
        <fullName evidence="3">Secreted protein</fullName>
    </recommendedName>
</protein>
<name>A0ABW2H1S7_9ACTN</name>
<organism evidence="1 2">
    <name type="scientific">Catellatospora aurea</name>
    <dbReference type="NCBI Taxonomy" id="1337874"/>
    <lineage>
        <taxon>Bacteria</taxon>
        <taxon>Bacillati</taxon>
        <taxon>Actinomycetota</taxon>
        <taxon>Actinomycetes</taxon>
        <taxon>Micromonosporales</taxon>
        <taxon>Micromonosporaceae</taxon>
        <taxon>Catellatospora</taxon>
    </lineage>
</organism>
<gene>
    <name evidence="1" type="ORF">ACFQO7_22060</name>
</gene>
<keyword evidence="2" id="KW-1185">Reference proteome</keyword>
<sequence length="158" mass="17737">MTLVLALAGLVTTLLGALGAPWVQARVAARREHAARMRDRRMNLYERAFELSDQYEEWIHWLCQPPWYMSRPTVAGDDELQKLTARMRLAAAKDVWAAWSQFREAALSLDLALQHDPAYEDLDEHNEGLSASDPYIAAVQVAIVDLRTAVMQDVSSAG</sequence>
<accession>A0ABW2H1S7</accession>
<proteinExistence type="predicted"/>